<dbReference type="SUPFAM" id="SSF57362">
    <property type="entry name" value="BPTI-like"/>
    <property type="match status" value="1"/>
</dbReference>
<dbReference type="EMBL" id="GHWJ01009808">
    <property type="protein sequence ID" value="NOV42545.1"/>
    <property type="molecule type" value="Transcribed_RNA"/>
</dbReference>
<dbReference type="GO" id="GO:0004867">
    <property type="term" value="F:serine-type endopeptidase inhibitor activity"/>
    <property type="evidence" value="ECO:0007669"/>
    <property type="project" value="InterPro"/>
</dbReference>
<evidence type="ECO:0000313" key="2">
    <source>
        <dbReference type="EMBL" id="NOV42545.1"/>
    </source>
</evidence>
<accession>A0A6M2D909</accession>
<reference evidence="2" key="1">
    <citation type="submission" date="2019-09" db="EMBL/GenBank/DDBJ databases">
        <title>Organ-specific transcriptomic study of the physiology of the cattle tick, Rhipicephalus microplus.</title>
        <authorList>
            <person name="Tirloni L."/>
            <person name="Braz G."/>
            <person name="Gandara A.C.P."/>
            <person name="Sabadin G.A."/>
            <person name="da Silva R.M."/>
            <person name="Guizzo M.G."/>
            <person name="Machado J.A."/>
            <person name="Costa E.P."/>
            <person name="Gomes H.F."/>
            <person name="Moraes J."/>
            <person name="Mota M.B.S."/>
            <person name="Mesquita R.D."/>
            <person name="Alvarenga P.H."/>
            <person name="Alves F."/>
            <person name="Seixas A."/>
            <person name="da Fonseca R.N."/>
            <person name="Fogaca A."/>
            <person name="Logullo C."/>
            <person name="Tanaka A."/>
            <person name="Daffre S."/>
            <person name="Termignoni C."/>
            <person name="Vaz I.S.Jr."/>
            <person name="Oliveira P.L."/>
            <person name="Ribeiro J.M."/>
        </authorList>
    </citation>
    <scope>NUCLEOTIDE SEQUENCE</scope>
    <source>
        <strain evidence="2">Porto Alegre</strain>
    </source>
</reference>
<keyword evidence="1" id="KW-0732">Signal</keyword>
<evidence type="ECO:0000256" key="1">
    <source>
        <dbReference type="SAM" id="SignalP"/>
    </source>
</evidence>
<proteinExistence type="predicted"/>
<feature type="signal peptide" evidence="1">
    <location>
        <begin position="1"/>
        <end position="24"/>
    </location>
</feature>
<protein>
    <submittedName>
        <fullName evidence="2">Putative secreted protein</fullName>
    </submittedName>
</protein>
<feature type="chain" id="PRO_5027100907" evidence="1">
    <location>
        <begin position="25"/>
        <end position="142"/>
    </location>
</feature>
<dbReference type="AlphaFoldDB" id="A0A6M2D909"/>
<sequence>MRLFVYNLVTLFVTSSVDFAVATAAAVSSSEECRTYTNFFNINPNARWYCYNARTHICEPVEGKSVNAGKRNCFPTVELCYWHCRARLYYHPLFAIKISSFFSALLTCLFVEQVSLCESTVSVSLRLGCMFTSSQIMFYCVE</sequence>
<dbReference type="InterPro" id="IPR036880">
    <property type="entry name" value="Kunitz_BPTI_sf"/>
</dbReference>
<name>A0A6M2D909_RHIMP</name>
<organism evidence="2">
    <name type="scientific">Rhipicephalus microplus</name>
    <name type="common">Cattle tick</name>
    <name type="synonym">Boophilus microplus</name>
    <dbReference type="NCBI Taxonomy" id="6941"/>
    <lineage>
        <taxon>Eukaryota</taxon>
        <taxon>Metazoa</taxon>
        <taxon>Ecdysozoa</taxon>
        <taxon>Arthropoda</taxon>
        <taxon>Chelicerata</taxon>
        <taxon>Arachnida</taxon>
        <taxon>Acari</taxon>
        <taxon>Parasitiformes</taxon>
        <taxon>Ixodida</taxon>
        <taxon>Ixodoidea</taxon>
        <taxon>Ixodidae</taxon>
        <taxon>Rhipicephalinae</taxon>
        <taxon>Rhipicephalus</taxon>
        <taxon>Boophilus</taxon>
    </lineage>
</organism>